<dbReference type="InterPro" id="IPR010994">
    <property type="entry name" value="RuvA_2-like"/>
</dbReference>
<gene>
    <name evidence="1" type="ORF">ENW73_05120</name>
</gene>
<dbReference type="SUPFAM" id="SSF47781">
    <property type="entry name" value="RuvA domain 2-like"/>
    <property type="match status" value="1"/>
</dbReference>
<dbReference type="AlphaFoldDB" id="A0A7C6A941"/>
<dbReference type="SUPFAM" id="SSF81585">
    <property type="entry name" value="PsbU/PolX domain-like"/>
    <property type="match status" value="1"/>
</dbReference>
<proteinExistence type="predicted"/>
<protein>
    <recommendedName>
        <fullName evidence="2">Helix-hairpin-helix domain-containing protein</fullName>
    </recommendedName>
</protein>
<organism evidence="1">
    <name type="scientific">candidate division WOR-3 bacterium</name>
    <dbReference type="NCBI Taxonomy" id="2052148"/>
    <lineage>
        <taxon>Bacteria</taxon>
        <taxon>Bacteria division WOR-3</taxon>
    </lineage>
</organism>
<evidence type="ECO:0000313" key="1">
    <source>
        <dbReference type="EMBL" id="HHS52231.1"/>
    </source>
</evidence>
<comment type="caution">
    <text evidence="1">The sequence shown here is derived from an EMBL/GenBank/DDBJ whole genome shotgun (WGS) entry which is preliminary data.</text>
</comment>
<reference evidence="1" key="1">
    <citation type="journal article" date="2020" name="mSystems">
        <title>Genome- and Community-Level Interaction Insights into Carbon Utilization and Element Cycling Functions of Hydrothermarchaeota in Hydrothermal Sediment.</title>
        <authorList>
            <person name="Zhou Z."/>
            <person name="Liu Y."/>
            <person name="Xu W."/>
            <person name="Pan J."/>
            <person name="Luo Z.H."/>
            <person name="Li M."/>
        </authorList>
    </citation>
    <scope>NUCLEOTIDE SEQUENCE [LARGE SCALE GENOMIC DNA]</scope>
    <source>
        <strain evidence="1">SpSt-876</strain>
    </source>
</reference>
<dbReference type="Pfam" id="PF12836">
    <property type="entry name" value="HHH_3"/>
    <property type="match status" value="1"/>
</dbReference>
<name>A0A7C6A941_UNCW3</name>
<dbReference type="EMBL" id="DTLI01000134">
    <property type="protein sequence ID" value="HHS52231.1"/>
    <property type="molecule type" value="Genomic_DNA"/>
</dbReference>
<sequence>MLSVKFSPSQLIIILLLTNIGLMQETPFSIERQLDINNANLSDIRNLPIDSTVADKIYEYLLTYGRFNSIYDLRKIKELSPEDFELIKPLIYISKPRYKREGSRYVHTIQKSLTEEERPTYAAVEEWQDLAISPININKASVDDLVQLENVSLIDAIAVMEHLRIRKEIKSLRELRNDVVGLSDYGYRNMRGFITFADQPEVKFSGNYRINYDWGEDLSIEDNLASLTQAKEELNNKADFLKVGLTDSDLEAFRSRLSCEYDYFLTLKNKTNLSNRLRCRVGNNTRFGIWTNKDFSQTKPINEVKGFFSLYDVNPFKKVFFGDFRIALGQGLLLDNSNEWVARTHTRTQGVFNDLTANDFFTFRGIAAQLQLDNRLNSILFYSRNYRDGILNPDRTINYYIITEPRLPTNYKNFAEENYGGTTKFDLSKLGFLPYGTYIAINGLVCNYDKEFSPKANYLELPNDNDYLNDPNYICLSSGKQRVFGGFDFRTAINNVSLEGELAKQKNGGKAYLIKTRAQYNYLYVITLFRHYDLNYDNPYHRGFAEETRFANTLLARGYRLIDPTFSALQDFPIPKAEQGIFTEMRYQISRQITFTRVYLDVWRNIAWGLNNYRFQGEIEYRPVFPLRIRFRQKIQNKYSPKPELPTLAKTYESSIKVMASLENYDFLTTEVRKGLVKLTPTMEYNSNTSISGDFLSIAWEHNFSDDFGSELGIAVWKTNGMSQWIFEDVGIDFLDGRGMKWYLSLSDRISDYILLRLKFRQKLTEYPHTELLAQDNQIHFRNGEILPSDFIAQTNQYNLGVQIDFLW</sequence>
<accession>A0A7C6A941</accession>
<dbReference type="Gene3D" id="1.10.150.320">
    <property type="entry name" value="Photosystem II 12 kDa extrinsic protein"/>
    <property type="match status" value="1"/>
</dbReference>
<evidence type="ECO:0008006" key="2">
    <source>
        <dbReference type="Google" id="ProtNLM"/>
    </source>
</evidence>